<dbReference type="GO" id="GO:0017150">
    <property type="term" value="F:tRNA dihydrouridine synthase activity"/>
    <property type="evidence" value="ECO:0007669"/>
    <property type="project" value="InterPro"/>
</dbReference>
<evidence type="ECO:0000256" key="9">
    <source>
        <dbReference type="ARBA" id="ARBA00023002"/>
    </source>
</evidence>
<dbReference type="GO" id="GO:0050660">
    <property type="term" value="F:flavin adenine dinucleotide binding"/>
    <property type="evidence" value="ECO:0007669"/>
    <property type="project" value="InterPro"/>
</dbReference>
<dbReference type="InterPro" id="IPR013785">
    <property type="entry name" value="Aldolase_TIM"/>
</dbReference>
<gene>
    <name evidence="13" type="ORF">METZ01_LOCUS27223</name>
</gene>
<reference evidence="13" key="1">
    <citation type="submission" date="2018-05" db="EMBL/GenBank/DDBJ databases">
        <authorList>
            <person name="Lanie J.A."/>
            <person name="Ng W.-L."/>
            <person name="Kazmierczak K.M."/>
            <person name="Andrzejewski T.M."/>
            <person name="Davidsen T.M."/>
            <person name="Wayne K.J."/>
            <person name="Tettelin H."/>
            <person name="Glass J.I."/>
            <person name="Rusch D."/>
            <person name="Podicherti R."/>
            <person name="Tsui H.-C.T."/>
            <person name="Winkler M.E."/>
        </authorList>
    </citation>
    <scope>NUCLEOTIDE SEQUENCE</scope>
</reference>
<comment type="cofactor">
    <cofactor evidence="1">
        <name>FMN</name>
        <dbReference type="ChEBI" id="CHEBI:58210"/>
    </cofactor>
</comment>
<dbReference type="SUPFAM" id="SSF51395">
    <property type="entry name" value="FMN-linked oxidoreductases"/>
    <property type="match status" value="1"/>
</dbReference>
<dbReference type="InterPro" id="IPR018517">
    <property type="entry name" value="tRNA_hU_synthase_CS"/>
</dbReference>
<dbReference type="PROSITE" id="PS01136">
    <property type="entry name" value="UPF0034"/>
    <property type="match status" value="1"/>
</dbReference>
<keyword evidence="6" id="KW-0819">tRNA processing</keyword>
<keyword evidence="3" id="KW-0820">tRNA-binding</keyword>
<dbReference type="EMBL" id="UINC01001208">
    <property type="protein sequence ID" value="SUZ74369.1"/>
    <property type="molecule type" value="Genomic_DNA"/>
</dbReference>
<dbReference type="CDD" id="cd02801">
    <property type="entry name" value="DUS_like_FMN"/>
    <property type="match status" value="1"/>
</dbReference>
<evidence type="ECO:0000256" key="4">
    <source>
        <dbReference type="ARBA" id="ARBA00022630"/>
    </source>
</evidence>
<dbReference type="InterPro" id="IPR024036">
    <property type="entry name" value="tRNA-dHydroUridine_Synthase_C"/>
</dbReference>
<dbReference type="InterPro" id="IPR004652">
    <property type="entry name" value="DusB-like"/>
</dbReference>
<comment type="function">
    <text evidence="2">Catalyzes the synthesis of 5,6-dihydrouridine (D), a modified base found in the D-loop of most tRNAs, via the reduction of the C5-C6 double bond in target uridines.</text>
</comment>
<evidence type="ECO:0000256" key="1">
    <source>
        <dbReference type="ARBA" id="ARBA00001917"/>
    </source>
</evidence>
<protein>
    <recommendedName>
        <fullName evidence="12">DUS-like FMN-binding domain-containing protein</fullName>
    </recommendedName>
</protein>
<feature type="domain" description="DUS-like FMN-binding" evidence="12">
    <location>
        <begin position="18"/>
        <end position="320"/>
    </location>
</feature>
<keyword evidence="4" id="KW-0285">Flavoprotein</keyword>
<dbReference type="Gene3D" id="3.20.20.70">
    <property type="entry name" value="Aldolase class I"/>
    <property type="match status" value="1"/>
</dbReference>
<dbReference type="Gene3D" id="1.10.1200.80">
    <property type="entry name" value="Putative flavin oxidoreducatase, domain 2"/>
    <property type="match status" value="1"/>
</dbReference>
<evidence type="ECO:0000256" key="8">
    <source>
        <dbReference type="ARBA" id="ARBA00022884"/>
    </source>
</evidence>
<keyword evidence="9" id="KW-0560">Oxidoreductase</keyword>
<accession>A0A381Q7L1</accession>
<dbReference type="PIRSF" id="PIRSF006621">
    <property type="entry name" value="Dus"/>
    <property type="match status" value="1"/>
</dbReference>
<comment type="catalytic activity">
    <reaction evidence="11">
        <text>a 5,6-dihydrouridine in tRNA + NAD(+) = a uridine in tRNA + NADH + H(+)</text>
        <dbReference type="Rhea" id="RHEA:54452"/>
        <dbReference type="Rhea" id="RHEA-COMP:13339"/>
        <dbReference type="Rhea" id="RHEA-COMP:13887"/>
        <dbReference type="ChEBI" id="CHEBI:15378"/>
        <dbReference type="ChEBI" id="CHEBI:57540"/>
        <dbReference type="ChEBI" id="CHEBI:57945"/>
        <dbReference type="ChEBI" id="CHEBI:65315"/>
        <dbReference type="ChEBI" id="CHEBI:74443"/>
    </reaction>
</comment>
<dbReference type="GO" id="GO:0000049">
    <property type="term" value="F:tRNA binding"/>
    <property type="evidence" value="ECO:0007669"/>
    <property type="project" value="UniProtKB-KW"/>
</dbReference>
<name>A0A381Q7L1_9ZZZZ</name>
<dbReference type="NCBIfam" id="TIGR00737">
    <property type="entry name" value="nifR3_yhdG"/>
    <property type="match status" value="1"/>
</dbReference>
<keyword evidence="7" id="KW-0521">NADP</keyword>
<evidence type="ECO:0000256" key="11">
    <source>
        <dbReference type="ARBA" id="ARBA00048802"/>
    </source>
</evidence>
<evidence type="ECO:0000256" key="3">
    <source>
        <dbReference type="ARBA" id="ARBA00022555"/>
    </source>
</evidence>
<evidence type="ECO:0000256" key="7">
    <source>
        <dbReference type="ARBA" id="ARBA00022857"/>
    </source>
</evidence>
<evidence type="ECO:0000259" key="12">
    <source>
        <dbReference type="Pfam" id="PF01207"/>
    </source>
</evidence>
<dbReference type="PANTHER" id="PTHR45846">
    <property type="entry name" value="TRNA-DIHYDROURIDINE(47) SYNTHASE [NAD(P)(+)]-LIKE"/>
    <property type="match status" value="1"/>
</dbReference>
<organism evidence="13">
    <name type="scientific">marine metagenome</name>
    <dbReference type="NCBI Taxonomy" id="408172"/>
    <lineage>
        <taxon>unclassified sequences</taxon>
        <taxon>metagenomes</taxon>
        <taxon>ecological metagenomes</taxon>
    </lineage>
</organism>
<evidence type="ECO:0000313" key="13">
    <source>
        <dbReference type="EMBL" id="SUZ74369.1"/>
    </source>
</evidence>
<keyword evidence="8" id="KW-0694">RNA-binding</keyword>
<sequence length="334" mass="36749">MSIDVFELFTSGRTPLFLAPQAGVSEAPFRRLCRRFGADVVSTEFVSADGIMQGNRQTREHLRFSEDERPIGIQIFGSDPKTMGEASALVTDLFGPDFIDINFGCPVKKIVKRNGGSGCLRDLDLVERIIRSVVRNTHLPVTTKIRSGYDEPSRDPVGIALRCRDAGSRMVTLHARTRTDMYGGQARWDEIAALAQALDVPVIGNGDVNTGEDARRMNDETGCAGVMIARASHGSPWIFAQARAALDGSPIPAAPSVEQRFEVCLEHARHGIRYEDNPKKSLIDFRKHLGWYTKGLPGGRALRTQLFQITALDEIETLLETYLARHLAGADEAA</sequence>
<proteinExistence type="predicted"/>
<evidence type="ECO:0000256" key="10">
    <source>
        <dbReference type="ARBA" id="ARBA00048205"/>
    </source>
</evidence>
<keyword evidence="5" id="KW-0288">FMN</keyword>
<dbReference type="AlphaFoldDB" id="A0A381Q7L1"/>
<dbReference type="InterPro" id="IPR035587">
    <property type="entry name" value="DUS-like_FMN-bd"/>
</dbReference>
<comment type="catalytic activity">
    <reaction evidence="10">
        <text>a 5,6-dihydrouridine in tRNA + NADP(+) = a uridine in tRNA + NADPH + H(+)</text>
        <dbReference type="Rhea" id="RHEA:23624"/>
        <dbReference type="Rhea" id="RHEA-COMP:13339"/>
        <dbReference type="Rhea" id="RHEA-COMP:13887"/>
        <dbReference type="ChEBI" id="CHEBI:15378"/>
        <dbReference type="ChEBI" id="CHEBI:57783"/>
        <dbReference type="ChEBI" id="CHEBI:58349"/>
        <dbReference type="ChEBI" id="CHEBI:65315"/>
        <dbReference type="ChEBI" id="CHEBI:74443"/>
    </reaction>
</comment>
<evidence type="ECO:0000256" key="5">
    <source>
        <dbReference type="ARBA" id="ARBA00022643"/>
    </source>
</evidence>
<dbReference type="PANTHER" id="PTHR45846:SF1">
    <property type="entry name" value="TRNA-DIHYDROURIDINE(47) SYNTHASE [NAD(P)(+)]-LIKE"/>
    <property type="match status" value="1"/>
</dbReference>
<dbReference type="Pfam" id="PF01207">
    <property type="entry name" value="Dus"/>
    <property type="match status" value="1"/>
</dbReference>
<evidence type="ECO:0000256" key="2">
    <source>
        <dbReference type="ARBA" id="ARBA00002790"/>
    </source>
</evidence>
<evidence type="ECO:0000256" key="6">
    <source>
        <dbReference type="ARBA" id="ARBA00022694"/>
    </source>
</evidence>
<dbReference type="InterPro" id="IPR001269">
    <property type="entry name" value="DUS_fam"/>
</dbReference>